<dbReference type="Pfam" id="PF00884">
    <property type="entry name" value="Sulfatase"/>
    <property type="match status" value="1"/>
</dbReference>
<evidence type="ECO:0000256" key="6">
    <source>
        <dbReference type="ARBA" id="ARBA00023136"/>
    </source>
</evidence>
<evidence type="ECO:0000256" key="1">
    <source>
        <dbReference type="ARBA" id="ARBA00004651"/>
    </source>
</evidence>
<evidence type="ECO:0000256" key="2">
    <source>
        <dbReference type="ARBA" id="ARBA00004936"/>
    </source>
</evidence>
<dbReference type="PANTHER" id="PTHR47371">
    <property type="entry name" value="LIPOTEICHOIC ACID SYNTHASE"/>
    <property type="match status" value="1"/>
</dbReference>
<accession>A0ABW0HS97</accession>
<gene>
    <name evidence="10" type="ORF">ACFPOF_10280</name>
</gene>
<sequence>MRIEWHTAARYCATRYSLPLVSVWLVLLMEFLTRDSLSETWSWGVHRFEQLFFNTVIVFILLLVFTALTGRTRWAFWLISAPLLLLSLVSGIKQRILGVPLLPMDFFLTSETSEMTQYIKHIFTVSDICGIVVFIAGGYCLLHKLPHQNPQATWRERSAMAVTAALLFFFVCSDQPFSLKQVAGIDNISWNQTENVRTNGFALSAILNLKHLSVKQLNGYNGKTIDNILSQTDITTNVPTDGGGIKPNIIVVLSESFFDETTLPGLTFSRDPLPFFHELQKKYTHGTFLSPQFGGGTANVEFEVLTGNSMRFMEQGSIPYNQYINHPVDSLASITARQGYRSTAISPFYNWFFNSRNVYRNLGFGNFQSIEFFNPVYEGPYIADSEVANMIISESEKDARPHFIFANTMENHFHYYPGKFKTNTIHIQANVSRQSIGLLETYAHGLSDADKMLQTLVEHFNRTKEPTIILFFGDHKAALGDNYKVYRETKYISDKDDPNFLEKMYTTPFVVWNNYLPEHKDELYMSPSFIGPYLLNLAKLKGSYYTDYVGELYKKIPVIPPKNMYAAMNIKEEDLKQYEYLQYDIMFGDRHGYKEIEDKIINPNYSLGSGPMSVTSLSPASAYVGEANIKLTVTGQNFSHGSVVYIDDKAFPTTYVSETELSADLPASLFANDGSHNVDLRVIDNKNNIIMQSNVMKLEVTKK</sequence>
<evidence type="ECO:0000256" key="3">
    <source>
        <dbReference type="ARBA" id="ARBA00022475"/>
    </source>
</evidence>
<dbReference type="InterPro" id="IPR014756">
    <property type="entry name" value="Ig_E-set"/>
</dbReference>
<evidence type="ECO:0000256" key="7">
    <source>
        <dbReference type="SAM" id="Phobius"/>
    </source>
</evidence>
<reference evidence="11" key="1">
    <citation type="journal article" date="2019" name="Int. J. Syst. Evol. Microbiol.">
        <title>The Global Catalogue of Microorganisms (GCM) 10K type strain sequencing project: providing services to taxonomists for standard genome sequencing and annotation.</title>
        <authorList>
            <consortium name="The Broad Institute Genomics Platform"/>
            <consortium name="The Broad Institute Genome Sequencing Center for Infectious Disease"/>
            <person name="Wu L."/>
            <person name="Ma J."/>
        </authorList>
    </citation>
    <scope>NUCLEOTIDE SEQUENCE [LARGE SCALE GENOMIC DNA]</scope>
    <source>
        <strain evidence="11">CGMCC 1.18575</strain>
    </source>
</reference>
<feature type="transmembrane region" description="Helical" evidence="7">
    <location>
        <begin position="51"/>
        <end position="68"/>
    </location>
</feature>
<evidence type="ECO:0000259" key="9">
    <source>
        <dbReference type="Pfam" id="PF01833"/>
    </source>
</evidence>
<dbReference type="Gene3D" id="3.40.720.10">
    <property type="entry name" value="Alkaline Phosphatase, subunit A"/>
    <property type="match status" value="1"/>
</dbReference>
<dbReference type="EMBL" id="JBHSMI010000020">
    <property type="protein sequence ID" value="MFC5403115.1"/>
    <property type="molecule type" value="Genomic_DNA"/>
</dbReference>
<dbReference type="PANTHER" id="PTHR47371:SF3">
    <property type="entry name" value="PHOSPHOGLYCEROL TRANSFERASE I"/>
    <property type="match status" value="1"/>
</dbReference>
<name>A0ABW0HS97_9BACL</name>
<evidence type="ECO:0000313" key="10">
    <source>
        <dbReference type="EMBL" id="MFC5403115.1"/>
    </source>
</evidence>
<feature type="domain" description="IPT/TIG" evidence="9">
    <location>
        <begin position="613"/>
        <end position="689"/>
    </location>
</feature>
<evidence type="ECO:0000256" key="4">
    <source>
        <dbReference type="ARBA" id="ARBA00022692"/>
    </source>
</evidence>
<comment type="subcellular location">
    <subcellularLocation>
        <location evidence="1">Cell membrane</location>
        <topology evidence="1">Multi-pass membrane protein</topology>
    </subcellularLocation>
</comment>
<keyword evidence="3" id="KW-1003">Cell membrane</keyword>
<comment type="pathway">
    <text evidence="2">Cell wall biogenesis; lipoteichoic acid biosynthesis.</text>
</comment>
<dbReference type="SUPFAM" id="SSF81296">
    <property type="entry name" value="E set domains"/>
    <property type="match status" value="1"/>
</dbReference>
<dbReference type="CDD" id="cd16015">
    <property type="entry name" value="LTA_synthase"/>
    <property type="match status" value="1"/>
</dbReference>
<evidence type="ECO:0000313" key="11">
    <source>
        <dbReference type="Proteomes" id="UP001596113"/>
    </source>
</evidence>
<evidence type="ECO:0000256" key="5">
    <source>
        <dbReference type="ARBA" id="ARBA00022989"/>
    </source>
</evidence>
<keyword evidence="11" id="KW-1185">Reference proteome</keyword>
<dbReference type="InterPro" id="IPR013783">
    <property type="entry name" value="Ig-like_fold"/>
</dbReference>
<dbReference type="Pfam" id="PF01833">
    <property type="entry name" value="TIG"/>
    <property type="match status" value="1"/>
</dbReference>
<dbReference type="InterPro" id="IPR000917">
    <property type="entry name" value="Sulfatase_N"/>
</dbReference>
<proteinExistence type="predicted"/>
<organism evidence="10 11">
    <name type="scientific">Cohnella soli</name>
    <dbReference type="NCBI Taxonomy" id="425005"/>
    <lineage>
        <taxon>Bacteria</taxon>
        <taxon>Bacillati</taxon>
        <taxon>Bacillota</taxon>
        <taxon>Bacilli</taxon>
        <taxon>Bacillales</taxon>
        <taxon>Paenibacillaceae</taxon>
        <taxon>Cohnella</taxon>
    </lineage>
</organism>
<keyword evidence="4 7" id="KW-0812">Transmembrane</keyword>
<evidence type="ECO:0000259" key="8">
    <source>
        <dbReference type="Pfam" id="PF00884"/>
    </source>
</evidence>
<dbReference type="InterPro" id="IPR050448">
    <property type="entry name" value="OpgB/LTA_synthase_biosynth"/>
</dbReference>
<dbReference type="InterPro" id="IPR002909">
    <property type="entry name" value="IPT_dom"/>
</dbReference>
<feature type="transmembrane region" description="Helical" evidence="7">
    <location>
        <begin position="75"/>
        <end position="98"/>
    </location>
</feature>
<dbReference type="SUPFAM" id="SSF53649">
    <property type="entry name" value="Alkaline phosphatase-like"/>
    <property type="match status" value="1"/>
</dbReference>
<feature type="transmembrane region" description="Helical" evidence="7">
    <location>
        <begin position="12"/>
        <end position="31"/>
    </location>
</feature>
<dbReference type="Gene3D" id="2.60.40.10">
    <property type="entry name" value="Immunoglobulins"/>
    <property type="match status" value="1"/>
</dbReference>
<dbReference type="InterPro" id="IPR017850">
    <property type="entry name" value="Alkaline_phosphatase_core_sf"/>
</dbReference>
<protein>
    <submittedName>
        <fullName evidence="10">Sulfatase-like hydrolase/transferase</fullName>
    </submittedName>
</protein>
<keyword evidence="6 7" id="KW-0472">Membrane</keyword>
<keyword evidence="5 7" id="KW-1133">Transmembrane helix</keyword>
<dbReference type="Proteomes" id="UP001596113">
    <property type="component" value="Unassembled WGS sequence"/>
</dbReference>
<dbReference type="RefSeq" id="WP_378132166.1">
    <property type="nucleotide sequence ID" value="NZ_JBHSMI010000020.1"/>
</dbReference>
<feature type="domain" description="Sulfatase N-terminal" evidence="8">
    <location>
        <begin position="247"/>
        <end position="538"/>
    </location>
</feature>
<comment type="caution">
    <text evidence="10">The sequence shown here is derived from an EMBL/GenBank/DDBJ whole genome shotgun (WGS) entry which is preliminary data.</text>
</comment>